<protein>
    <submittedName>
        <fullName evidence="1">Uncharacterized protein</fullName>
    </submittedName>
</protein>
<comment type="caution">
    <text evidence="1">The sequence shown here is derived from an EMBL/GenBank/DDBJ whole genome shotgun (WGS) entry which is preliminary data.</text>
</comment>
<dbReference type="EMBL" id="LAZR01065378">
    <property type="protein sequence ID" value="KKK55675.1"/>
    <property type="molecule type" value="Genomic_DNA"/>
</dbReference>
<sequence length="60" mass="6962">MSDDYTDDYTQVYIVFDRQGVVSGIYRTKNNADFAADHMSKVAYQSGRTDHFTVIEFELE</sequence>
<name>A0A0F8X445_9ZZZZ</name>
<reference evidence="1" key="1">
    <citation type="journal article" date="2015" name="Nature">
        <title>Complex archaea that bridge the gap between prokaryotes and eukaryotes.</title>
        <authorList>
            <person name="Spang A."/>
            <person name="Saw J.H."/>
            <person name="Jorgensen S.L."/>
            <person name="Zaremba-Niedzwiedzka K."/>
            <person name="Martijn J."/>
            <person name="Lind A.E."/>
            <person name="van Eijk R."/>
            <person name="Schleper C."/>
            <person name="Guy L."/>
            <person name="Ettema T.J."/>
        </authorList>
    </citation>
    <scope>NUCLEOTIDE SEQUENCE</scope>
</reference>
<gene>
    <name evidence="1" type="ORF">LCGC14_3072160</name>
</gene>
<proteinExistence type="predicted"/>
<evidence type="ECO:0000313" key="1">
    <source>
        <dbReference type="EMBL" id="KKK55675.1"/>
    </source>
</evidence>
<organism evidence="1">
    <name type="scientific">marine sediment metagenome</name>
    <dbReference type="NCBI Taxonomy" id="412755"/>
    <lineage>
        <taxon>unclassified sequences</taxon>
        <taxon>metagenomes</taxon>
        <taxon>ecological metagenomes</taxon>
    </lineage>
</organism>
<dbReference type="AlphaFoldDB" id="A0A0F8X445"/>
<accession>A0A0F8X445</accession>